<dbReference type="Gene3D" id="1.10.30.10">
    <property type="entry name" value="High mobility group box domain"/>
    <property type="match status" value="1"/>
</dbReference>
<gene>
    <name evidence="4" type="primary">LOC105359933</name>
</gene>
<evidence type="ECO:0000259" key="2">
    <source>
        <dbReference type="PROSITE" id="PS50118"/>
    </source>
</evidence>
<protein>
    <submittedName>
        <fullName evidence="4">High mobility group protein B3 isoform X1</fullName>
    </submittedName>
</protein>
<feature type="domain" description="HMG box" evidence="2">
    <location>
        <begin position="50"/>
        <end position="114"/>
    </location>
</feature>
<evidence type="ECO:0000256" key="1">
    <source>
        <dbReference type="PROSITE-ProRule" id="PRU00267"/>
    </source>
</evidence>
<dbReference type="InterPro" id="IPR009071">
    <property type="entry name" value="HMG_box_dom"/>
</dbReference>
<dbReference type="AlphaFoldDB" id="A0AAJ6VMJ3"/>
<dbReference type="InterPro" id="IPR036910">
    <property type="entry name" value="HMG_box_dom_sf"/>
</dbReference>
<dbReference type="Proteomes" id="UP000695007">
    <property type="component" value="Unplaced"/>
</dbReference>
<dbReference type="Pfam" id="PF00505">
    <property type="entry name" value="HMG_box"/>
    <property type="match status" value="1"/>
</dbReference>
<feature type="DNA-binding region" description="HMG box" evidence="1">
    <location>
        <begin position="50"/>
        <end position="114"/>
    </location>
</feature>
<sequence>MSIYKFFNLYSYSRLNYTDFFHLSFFFKCNEQQAWISNKQRVEFGLPLPPKKPLTGFFEFAQIRRPELLQTQPHLSQQEIMKLIAKDWHNLNTEQKLLVKNKRMDKTYSYRVDA</sequence>
<evidence type="ECO:0000313" key="3">
    <source>
        <dbReference type="Proteomes" id="UP000695007"/>
    </source>
</evidence>
<dbReference type="SMART" id="SM00398">
    <property type="entry name" value="HMG"/>
    <property type="match status" value="1"/>
</dbReference>
<dbReference type="GO" id="GO:0005634">
    <property type="term" value="C:nucleus"/>
    <property type="evidence" value="ECO:0007669"/>
    <property type="project" value="UniProtKB-UniRule"/>
</dbReference>
<dbReference type="GeneID" id="105359933"/>
<dbReference type="GO" id="GO:0003677">
    <property type="term" value="F:DNA binding"/>
    <property type="evidence" value="ECO:0007669"/>
    <property type="project" value="UniProtKB-UniRule"/>
</dbReference>
<accession>A0AAJ6VMJ3</accession>
<reference evidence="4" key="1">
    <citation type="submission" date="2025-08" db="UniProtKB">
        <authorList>
            <consortium name="RefSeq"/>
        </authorList>
    </citation>
    <scope>IDENTIFICATION</scope>
</reference>
<keyword evidence="3" id="KW-1185">Reference proteome</keyword>
<keyword evidence="1" id="KW-0539">Nucleus</keyword>
<dbReference type="CTD" id="7019"/>
<dbReference type="SUPFAM" id="SSF47095">
    <property type="entry name" value="HMG-box"/>
    <property type="match status" value="1"/>
</dbReference>
<organism evidence="3 4">
    <name type="scientific">Ceratosolen solmsi marchali</name>
    <dbReference type="NCBI Taxonomy" id="326594"/>
    <lineage>
        <taxon>Eukaryota</taxon>
        <taxon>Metazoa</taxon>
        <taxon>Ecdysozoa</taxon>
        <taxon>Arthropoda</taxon>
        <taxon>Hexapoda</taxon>
        <taxon>Insecta</taxon>
        <taxon>Pterygota</taxon>
        <taxon>Neoptera</taxon>
        <taxon>Endopterygota</taxon>
        <taxon>Hymenoptera</taxon>
        <taxon>Apocrita</taxon>
        <taxon>Proctotrupomorpha</taxon>
        <taxon>Chalcidoidea</taxon>
        <taxon>Agaonidae</taxon>
        <taxon>Agaoninae</taxon>
        <taxon>Ceratosolen</taxon>
    </lineage>
</organism>
<dbReference type="RefSeq" id="XP_011495003.1">
    <property type="nucleotide sequence ID" value="XM_011496701.1"/>
</dbReference>
<proteinExistence type="predicted"/>
<name>A0AAJ6VMJ3_9HYME</name>
<evidence type="ECO:0000313" key="4">
    <source>
        <dbReference type="RefSeq" id="XP_011495003.1"/>
    </source>
</evidence>
<dbReference type="KEGG" id="csol:105359933"/>
<dbReference type="PROSITE" id="PS50118">
    <property type="entry name" value="HMG_BOX_2"/>
    <property type="match status" value="1"/>
</dbReference>
<keyword evidence="1" id="KW-0238">DNA-binding</keyword>